<dbReference type="AlphaFoldDB" id="A0AAV7TGE0"/>
<evidence type="ECO:0000313" key="1">
    <source>
        <dbReference type="EMBL" id="KAJ1175720.1"/>
    </source>
</evidence>
<evidence type="ECO:0000313" key="2">
    <source>
        <dbReference type="Proteomes" id="UP001066276"/>
    </source>
</evidence>
<protein>
    <submittedName>
        <fullName evidence="1">Uncharacterized protein</fullName>
    </submittedName>
</protein>
<feature type="non-terminal residue" evidence="1">
    <location>
        <position position="176"/>
    </location>
</feature>
<dbReference type="InterPro" id="IPR029676">
    <property type="entry name" value="CFAP221"/>
</dbReference>
<dbReference type="PANTHER" id="PTHR46500">
    <property type="entry name" value="CILIA- AND FLAGELLA-ASSOCIATED PROTEIN 221"/>
    <property type="match status" value="1"/>
</dbReference>
<organism evidence="1 2">
    <name type="scientific">Pleurodeles waltl</name>
    <name type="common">Iberian ribbed newt</name>
    <dbReference type="NCBI Taxonomy" id="8319"/>
    <lineage>
        <taxon>Eukaryota</taxon>
        <taxon>Metazoa</taxon>
        <taxon>Chordata</taxon>
        <taxon>Craniata</taxon>
        <taxon>Vertebrata</taxon>
        <taxon>Euteleostomi</taxon>
        <taxon>Amphibia</taxon>
        <taxon>Batrachia</taxon>
        <taxon>Caudata</taxon>
        <taxon>Salamandroidea</taxon>
        <taxon>Salamandridae</taxon>
        <taxon>Pleurodelinae</taxon>
        <taxon>Pleurodeles</taxon>
    </lineage>
</organism>
<name>A0AAV7TGE0_PLEWA</name>
<proteinExistence type="predicted"/>
<dbReference type="EMBL" id="JANPWB010000006">
    <property type="protein sequence ID" value="KAJ1175720.1"/>
    <property type="molecule type" value="Genomic_DNA"/>
</dbReference>
<keyword evidence="2" id="KW-1185">Reference proteome</keyword>
<dbReference type="PANTHER" id="PTHR46500:SF1">
    <property type="entry name" value="CILIA- AND FLAGELLA-ASSOCIATED PROTEIN 221"/>
    <property type="match status" value="1"/>
</dbReference>
<reference evidence="1" key="1">
    <citation type="journal article" date="2022" name="bioRxiv">
        <title>Sequencing and chromosome-scale assembly of the giantPleurodeles waltlgenome.</title>
        <authorList>
            <person name="Brown T."/>
            <person name="Elewa A."/>
            <person name="Iarovenko S."/>
            <person name="Subramanian E."/>
            <person name="Araus A.J."/>
            <person name="Petzold A."/>
            <person name="Susuki M."/>
            <person name="Suzuki K.-i.T."/>
            <person name="Hayashi T."/>
            <person name="Toyoda A."/>
            <person name="Oliveira C."/>
            <person name="Osipova E."/>
            <person name="Leigh N.D."/>
            <person name="Simon A."/>
            <person name="Yun M.H."/>
        </authorList>
    </citation>
    <scope>NUCLEOTIDE SEQUENCE</scope>
    <source>
        <strain evidence="1">20211129_DDA</strain>
        <tissue evidence="1">Liver</tissue>
    </source>
</reference>
<dbReference type="GO" id="GO:0097729">
    <property type="term" value="C:9+2 motile cilium"/>
    <property type="evidence" value="ECO:0007669"/>
    <property type="project" value="TreeGrafter"/>
</dbReference>
<accession>A0AAV7TGE0</accession>
<dbReference type="GO" id="GO:0003341">
    <property type="term" value="P:cilium movement"/>
    <property type="evidence" value="ECO:0007669"/>
    <property type="project" value="InterPro"/>
</dbReference>
<dbReference type="Proteomes" id="UP001066276">
    <property type="component" value="Chromosome 3_2"/>
</dbReference>
<dbReference type="GO" id="GO:0044458">
    <property type="term" value="P:motile cilium assembly"/>
    <property type="evidence" value="ECO:0007669"/>
    <property type="project" value="TreeGrafter"/>
</dbReference>
<sequence>VPQHYKLMGYQKMSIQDVASLQKSQRPCRVLRSGAEDELISTEPLPKSNIEFKDSLKCGVEGGEPGSINITLAPPEALIRPRGYNPLHIFNPAPGLLNFKKPLPYPEIEMEYHLCPLPKYAVSTEGIGGSNPTATQKKFLNREEVIRGIMNWKKFPSVALATLSTGSLLTSTRVPH</sequence>
<comment type="caution">
    <text evidence="1">The sequence shown here is derived from an EMBL/GenBank/DDBJ whole genome shotgun (WGS) entry which is preliminary data.</text>
</comment>
<feature type="non-terminal residue" evidence="1">
    <location>
        <position position="1"/>
    </location>
</feature>
<gene>
    <name evidence="1" type="ORF">NDU88_001007</name>
</gene>